<dbReference type="STRING" id="549789.NIES30_15345"/>
<evidence type="ECO:0000256" key="2">
    <source>
        <dbReference type="ARBA" id="ARBA00022692"/>
    </source>
</evidence>
<evidence type="ECO:0000256" key="13">
    <source>
        <dbReference type="HAMAP-Rule" id="MF_01355"/>
    </source>
</evidence>
<evidence type="ECO:0000256" key="5">
    <source>
        <dbReference type="ARBA" id="ARBA00022957"/>
    </source>
</evidence>
<dbReference type="EMBL" id="MRCG01000011">
    <property type="protein sequence ID" value="OKH46874.1"/>
    <property type="molecule type" value="Genomic_DNA"/>
</dbReference>
<comment type="subunit">
    <text evidence="13">NDH-1 can be composed of about 15 different subunits; different subcomplexes with different compositions have been identified which probably have different functions.</text>
</comment>
<evidence type="ECO:0000256" key="10">
    <source>
        <dbReference type="ARBA" id="ARBA00023136"/>
    </source>
</evidence>
<evidence type="ECO:0000313" key="14">
    <source>
        <dbReference type="EMBL" id="OKH46874.1"/>
    </source>
</evidence>
<evidence type="ECO:0000256" key="8">
    <source>
        <dbReference type="ARBA" id="ARBA00023027"/>
    </source>
</evidence>
<keyword evidence="4 13" id="KW-0521">NADP</keyword>
<accession>A0A1U7J3R1</accession>
<evidence type="ECO:0000256" key="7">
    <source>
        <dbReference type="ARBA" id="ARBA00022989"/>
    </source>
</evidence>
<comment type="function">
    <text evidence="13">NDH-1 shuttles electrons from an unknown electron donor, via FMN and iron-sulfur (Fe-S) centers, to quinones in the respiratory and/or the photosynthetic chain. The immediate electron acceptor for the enzyme in this species is believed to be plastoquinone. Couples the redox reaction to proton translocation, and thus conserves the redox energy in a proton gradient. Cyanobacterial NDH-1 also plays a role in inorganic carbon-concentration.</text>
</comment>
<comment type="subcellular location">
    <subcellularLocation>
        <location evidence="13">Cellular thylakoid membrane</location>
        <topology evidence="13">Multi-pass membrane protein</topology>
    </subcellularLocation>
    <subcellularLocation>
        <location evidence="1">Membrane</location>
        <topology evidence="1">Multi-pass membrane protein</topology>
    </subcellularLocation>
</comment>
<keyword evidence="9 13" id="KW-0793">Thylakoid</keyword>
<gene>
    <name evidence="13" type="primary">ndhL</name>
    <name evidence="14" type="ORF">NIES30_15345</name>
</gene>
<keyword evidence="8 13" id="KW-0520">NAD</keyword>
<reference evidence="14 15" key="1">
    <citation type="submission" date="2016-11" db="EMBL/GenBank/DDBJ databases">
        <title>Draft Genome Sequences of Nine Cyanobacterial Strains from Diverse Habitats.</title>
        <authorList>
            <person name="Zhu T."/>
            <person name="Hou S."/>
            <person name="Lu X."/>
            <person name="Hess W.R."/>
        </authorList>
    </citation>
    <scope>NUCLEOTIDE SEQUENCE [LARGE SCALE GENOMIC DNA]</scope>
    <source>
        <strain evidence="14 15">NIES-30</strain>
    </source>
</reference>
<dbReference type="EC" id="7.1.1.-" evidence="13"/>
<comment type="similarity">
    <text evidence="13">Belongs to the complex I NdhL subunit family.</text>
</comment>
<dbReference type="HAMAP" id="MF_01355">
    <property type="entry name" value="NDH1_NDH1L"/>
    <property type="match status" value="1"/>
</dbReference>
<keyword evidence="6 13" id="KW-1278">Translocase</keyword>
<dbReference type="Pfam" id="PF10716">
    <property type="entry name" value="NdhL"/>
    <property type="match status" value="1"/>
</dbReference>
<evidence type="ECO:0000256" key="9">
    <source>
        <dbReference type="ARBA" id="ARBA00023078"/>
    </source>
</evidence>
<protein>
    <recommendedName>
        <fullName evidence="13">NAD(P)H-quinone oxidoreductase subunit L</fullName>
        <ecNumber evidence="13">7.1.1.-</ecNumber>
    </recommendedName>
    <alternativeName>
        <fullName evidence="13">NAD(P)H dehydrogenase I subunit L</fullName>
        <shortName evidence="13">NDH-1 subunit L</shortName>
        <shortName evidence="13">NDH-L</shortName>
    </alternativeName>
</protein>
<keyword evidence="5 13" id="KW-0618">Plastoquinone</keyword>
<keyword evidence="2 13" id="KW-0812">Transmembrane</keyword>
<keyword evidence="15" id="KW-1185">Reference proteome</keyword>
<proteinExistence type="inferred from homology"/>
<keyword evidence="7 13" id="KW-1133">Transmembrane helix</keyword>
<comment type="catalytic activity">
    <reaction evidence="11 13">
        <text>a plastoquinone + NADPH + (n+1) H(+)(in) = a plastoquinol + NADP(+) + n H(+)(out)</text>
        <dbReference type="Rhea" id="RHEA:42612"/>
        <dbReference type="Rhea" id="RHEA-COMP:9561"/>
        <dbReference type="Rhea" id="RHEA-COMP:9562"/>
        <dbReference type="ChEBI" id="CHEBI:15378"/>
        <dbReference type="ChEBI" id="CHEBI:17757"/>
        <dbReference type="ChEBI" id="CHEBI:57783"/>
        <dbReference type="ChEBI" id="CHEBI:58349"/>
        <dbReference type="ChEBI" id="CHEBI:62192"/>
    </reaction>
</comment>
<feature type="transmembrane region" description="Helical" evidence="13">
    <location>
        <begin position="12"/>
        <end position="37"/>
    </location>
</feature>
<evidence type="ECO:0000256" key="6">
    <source>
        <dbReference type="ARBA" id="ARBA00022967"/>
    </source>
</evidence>
<dbReference type="RefSeq" id="WP_073609301.1">
    <property type="nucleotide sequence ID" value="NZ_MRCG01000011.1"/>
</dbReference>
<evidence type="ECO:0000256" key="3">
    <source>
        <dbReference type="ARBA" id="ARBA00022719"/>
    </source>
</evidence>
<keyword evidence="10 13" id="KW-0472">Membrane</keyword>
<organism evidence="14 15">
    <name type="scientific">Phormidium tenue NIES-30</name>
    <dbReference type="NCBI Taxonomy" id="549789"/>
    <lineage>
        <taxon>Bacteria</taxon>
        <taxon>Bacillati</taxon>
        <taxon>Cyanobacteriota</taxon>
        <taxon>Cyanophyceae</taxon>
        <taxon>Oscillatoriophycideae</taxon>
        <taxon>Oscillatoriales</taxon>
        <taxon>Oscillatoriaceae</taxon>
        <taxon>Phormidium</taxon>
    </lineage>
</organism>
<evidence type="ECO:0000256" key="4">
    <source>
        <dbReference type="ARBA" id="ARBA00022857"/>
    </source>
</evidence>
<evidence type="ECO:0000256" key="1">
    <source>
        <dbReference type="ARBA" id="ARBA00004141"/>
    </source>
</evidence>
<comment type="catalytic activity">
    <reaction evidence="12 13">
        <text>a plastoquinone + NADH + (n+1) H(+)(in) = a plastoquinol + NAD(+) + n H(+)(out)</text>
        <dbReference type="Rhea" id="RHEA:42608"/>
        <dbReference type="Rhea" id="RHEA-COMP:9561"/>
        <dbReference type="Rhea" id="RHEA-COMP:9562"/>
        <dbReference type="ChEBI" id="CHEBI:15378"/>
        <dbReference type="ChEBI" id="CHEBI:17757"/>
        <dbReference type="ChEBI" id="CHEBI:57540"/>
        <dbReference type="ChEBI" id="CHEBI:57945"/>
        <dbReference type="ChEBI" id="CHEBI:62192"/>
    </reaction>
</comment>
<dbReference type="InterPro" id="IPR019654">
    <property type="entry name" value="NADH-quinone_OxRdatse_su_L"/>
</dbReference>
<evidence type="ECO:0000256" key="11">
    <source>
        <dbReference type="ARBA" id="ARBA00047726"/>
    </source>
</evidence>
<keyword evidence="13" id="KW-0813">Transport</keyword>
<evidence type="ECO:0000313" key="15">
    <source>
        <dbReference type="Proteomes" id="UP000185557"/>
    </source>
</evidence>
<dbReference type="AlphaFoldDB" id="A0A1U7J3R1"/>
<name>A0A1U7J3R1_9CYAN</name>
<comment type="caution">
    <text evidence="14">The sequence shown here is derived from an EMBL/GenBank/DDBJ whole genome shotgun (WGS) entry which is preliminary data.</text>
</comment>
<dbReference type="Proteomes" id="UP000185557">
    <property type="component" value="Unassembled WGS sequence"/>
</dbReference>
<dbReference type="GO" id="GO:0031676">
    <property type="term" value="C:plasma membrane-derived thylakoid membrane"/>
    <property type="evidence" value="ECO:0007669"/>
    <property type="project" value="UniProtKB-SubCell"/>
</dbReference>
<keyword evidence="3 13" id="KW-0874">Quinone</keyword>
<feature type="transmembrane region" description="Helical" evidence="13">
    <location>
        <begin position="49"/>
        <end position="69"/>
    </location>
</feature>
<dbReference type="OrthoDB" id="517549at2"/>
<dbReference type="PANTHER" id="PTHR36727">
    <property type="entry name" value="NAD(P)H-QUINONE OXIDOREDUCTASE SUBUNIT L, CHLOROPLASTIC"/>
    <property type="match status" value="1"/>
</dbReference>
<sequence length="80" mass="8943">MTIPALSNDFLLAAGAYAGIAGVYLVVIPLALIFYARQRWYIAGSVERTLLYGLVFVFFPGMLLFSPFLNFRPQPRNLKA</sequence>
<dbReference type="PANTHER" id="PTHR36727:SF2">
    <property type="entry name" value="NAD(P)H-QUINONE OXIDOREDUCTASE SUBUNIT L, CHLOROPLASTIC"/>
    <property type="match status" value="1"/>
</dbReference>
<dbReference type="GO" id="GO:0048038">
    <property type="term" value="F:quinone binding"/>
    <property type="evidence" value="ECO:0007669"/>
    <property type="project" value="UniProtKB-KW"/>
</dbReference>
<dbReference type="GO" id="GO:0016655">
    <property type="term" value="F:oxidoreductase activity, acting on NAD(P)H, quinone or similar compound as acceptor"/>
    <property type="evidence" value="ECO:0007669"/>
    <property type="project" value="UniProtKB-UniRule"/>
</dbReference>
<evidence type="ECO:0000256" key="12">
    <source>
        <dbReference type="ARBA" id="ARBA00048026"/>
    </source>
</evidence>